<gene>
    <name evidence="1" type="ORF">MRB53_005863</name>
</gene>
<accession>A0ACC2MEM3</accession>
<evidence type="ECO:0000313" key="1">
    <source>
        <dbReference type="EMBL" id="KAJ8644115.1"/>
    </source>
</evidence>
<reference evidence="1 2" key="1">
    <citation type="journal article" date="2022" name="Hortic Res">
        <title>A haplotype resolved chromosomal level avocado genome allows analysis of novel avocado genes.</title>
        <authorList>
            <person name="Nath O."/>
            <person name="Fletcher S.J."/>
            <person name="Hayward A."/>
            <person name="Shaw L.M."/>
            <person name="Masouleh A.K."/>
            <person name="Furtado A."/>
            <person name="Henry R.J."/>
            <person name="Mitter N."/>
        </authorList>
    </citation>
    <scope>NUCLEOTIDE SEQUENCE [LARGE SCALE GENOMIC DNA]</scope>
    <source>
        <strain evidence="2">cv. Hass</strain>
    </source>
</reference>
<dbReference type="Proteomes" id="UP001234297">
    <property type="component" value="Chromosome 2"/>
</dbReference>
<name>A0ACC2MEM3_PERAE</name>
<keyword evidence="2" id="KW-1185">Reference proteome</keyword>
<protein>
    <submittedName>
        <fullName evidence="1">Uncharacterized protein</fullName>
    </submittedName>
</protein>
<dbReference type="EMBL" id="CM056810">
    <property type="protein sequence ID" value="KAJ8644115.1"/>
    <property type="molecule type" value="Genomic_DNA"/>
</dbReference>
<sequence>MAGKNVNLTIQGSNVIMENGILKLTMSQPDGALTGIQYGGMKNLLDTKLTQSQRGYWDINWNLPGGGDQYLLGIENLSPMAFQVDDKYQYSMDNKDGGVHGWISSDPIVGFWIIFPTNEFRNGGPTKQNLTVHTGPAALAESMLFMVGFQVL</sequence>
<comment type="caution">
    <text evidence="1">The sequence shown here is derived from an EMBL/GenBank/DDBJ whole genome shotgun (WGS) entry which is preliminary data.</text>
</comment>
<evidence type="ECO:0000313" key="2">
    <source>
        <dbReference type="Proteomes" id="UP001234297"/>
    </source>
</evidence>
<organism evidence="1 2">
    <name type="scientific">Persea americana</name>
    <name type="common">Avocado</name>
    <dbReference type="NCBI Taxonomy" id="3435"/>
    <lineage>
        <taxon>Eukaryota</taxon>
        <taxon>Viridiplantae</taxon>
        <taxon>Streptophyta</taxon>
        <taxon>Embryophyta</taxon>
        <taxon>Tracheophyta</taxon>
        <taxon>Spermatophyta</taxon>
        <taxon>Magnoliopsida</taxon>
        <taxon>Magnoliidae</taxon>
        <taxon>Laurales</taxon>
        <taxon>Lauraceae</taxon>
        <taxon>Persea</taxon>
    </lineage>
</organism>
<proteinExistence type="predicted"/>